<dbReference type="AlphaFoldDB" id="A0A183CZ92"/>
<evidence type="ECO:0000313" key="2">
    <source>
        <dbReference type="WBParaSite" id="GPUH_0000178701-mRNA-1"/>
    </source>
</evidence>
<dbReference type="CDD" id="cd00170">
    <property type="entry name" value="SEC14"/>
    <property type="match status" value="1"/>
</dbReference>
<dbReference type="SUPFAM" id="SSF52087">
    <property type="entry name" value="CRAL/TRIO domain"/>
    <property type="match status" value="1"/>
</dbReference>
<dbReference type="Pfam" id="PF00650">
    <property type="entry name" value="CRAL_TRIO"/>
    <property type="match status" value="1"/>
</dbReference>
<dbReference type="Gene3D" id="2.60.120.680">
    <property type="entry name" value="GOLD domain"/>
    <property type="match status" value="1"/>
</dbReference>
<organism evidence="2">
    <name type="scientific">Gongylonema pulchrum</name>
    <dbReference type="NCBI Taxonomy" id="637853"/>
    <lineage>
        <taxon>Eukaryota</taxon>
        <taxon>Metazoa</taxon>
        <taxon>Ecdysozoa</taxon>
        <taxon>Nematoda</taxon>
        <taxon>Chromadorea</taxon>
        <taxon>Rhabditida</taxon>
        <taxon>Spirurina</taxon>
        <taxon>Spiruromorpha</taxon>
        <taxon>Spiruroidea</taxon>
        <taxon>Gongylonematidae</taxon>
        <taxon>Gongylonema</taxon>
    </lineage>
</organism>
<dbReference type="InterPro" id="IPR058960">
    <property type="entry name" value="Ctg-1-like_C"/>
</dbReference>
<dbReference type="Gene3D" id="3.40.525.10">
    <property type="entry name" value="CRAL-TRIO lipid binding domain"/>
    <property type="match status" value="1"/>
</dbReference>
<proteinExistence type="predicted"/>
<dbReference type="SUPFAM" id="SSF101576">
    <property type="entry name" value="Supernatant protein factor (SPF), C-terminal domain"/>
    <property type="match status" value="1"/>
</dbReference>
<feature type="domain" description="CRAL-TRIO" evidence="1">
    <location>
        <begin position="1"/>
        <end position="164"/>
    </location>
</feature>
<dbReference type="WBParaSite" id="GPUH_0000178701-mRNA-1">
    <property type="protein sequence ID" value="GPUH_0000178701-mRNA-1"/>
    <property type="gene ID" value="GPUH_0000178701"/>
</dbReference>
<dbReference type="InterPro" id="IPR001251">
    <property type="entry name" value="CRAL-TRIO_dom"/>
</dbReference>
<dbReference type="PANTHER" id="PTHR47159">
    <property type="entry name" value="PROTEIN CBG07705-RELATED"/>
    <property type="match status" value="1"/>
</dbReference>
<reference evidence="2" key="1">
    <citation type="submission" date="2016-06" db="UniProtKB">
        <authorList>
            <consortium name="WormBaseParasite"/>
        </authorList>
    </citation>
    <scope>IDENTIFICATION</scope>
</reference>
<evidence type="ECO:0000259" key="1">
    <source>
        <dbReference type="PROSITE" id="PS50191"/>
    </source>
</evidence>
<name>A0A183CZ92_9BILA</name>
<dbReference type="InterPro" id="IPR053302">
    <property type="entry name" value="CRAL-TRIO_domain"/>
</dbReference>
<sequence>LTGPAVNTPNVIVNVEQSGRNDYWGMMLTYSISEIMQARLHDLETMLRRVMQMERETGEQASILYFMDLTGLKYDKRLVNLLTGALSGISAFMSEHYVEMIHTFVLLNAPSFIAAVWAIARPLLPERTRNKVRILGSNWKTEVLEMAVPEVLPSFWNDDKTQAFKAPLELAEPLDPAGYYKEKPNESAKTLSIGPGKTGTIDLKGSVIRWCIHTDGHFGYTVYYAENESIQEINSMLNIYPIFTKIPGPTIVPLKDELQCQESGVYKFWFSNEHAWLHTLNIRYLIDVDAQP</sequence>
<accession>A0A183CZ92</accession>
<dbReference type="PROSITE" id="PS50191">
    <property type="entry name" value="CRAL_TRIO"/>
    <property type="match status" value="1"/>
</dbReference>
<dbReference type="InterPro" id="IPR036598">
    <property type="entry name" value="GOLD_dom_sf"/>
</dbReference>
<dbReference type="SMART" id="SM00516">
    <property type="entry name" value="SEC14"/>
    <property type="match status" value="1"/>
</dbReference>
<dbReference type="InterPro" id="IPR036865">
    <property type="entry name" value="CRAL-TRIO_dom_sf"/>
</dbReference>
<dbReference type="Pfam" id="PF25883">
    <property type="entry name" value="F28H7_8_C"/>
    <property type="match status" value="1"/>
</dbReference>
<protein>
    <submittedName>
        <fullName evidence="2">CRAL-TRIO domain-containing protein</fullName>
    </submittedName>
</protein>
<dbReference type="PANTHER" id="PTHR47159:SF3">
    <property type="entry name" value="CRAL-TRIO DOMAIN-CONTAINING PROTEIN"/>
    <property type="match status" value="1"/>
</dbReference>